<protein>
    <submittedName>
        <fullName evidence="6">Alpha/beta fold hydrolase</fullName>
    </submittedName>
</protein>
<evidence type="ECO:0000256" key="3">
    <source>
        <dbReference type="ARBA" id="ARBA00022801"/>
    </source>
</evidence>
<dbReference type="InterPro" id="IPR051601">
    <property type="entry name" value="Serine_prot/Carboxylest_S33"/>
</dbReference>
<feature type="signal peptide" evidence="4">
    <location>
        <begin position="1"/>
        <end position="27"/>
    </location>
</feature>
<dbReference type="InterPro" id="IPR013595">
    <property type="entry name" value="Pept_S33_TAP-like_C"/>
</dbReference>
<gene>
    <name evidence="6" type="ORF">HLA99_16375</name>
</gene>
<dbReference type="Gene3D" id="3.40.50.1820">
    <property type="entry name" value="alpha/beta hydrolase"/>
    <property type="match status" value="1"/>
</dbReference>
<sequence length="519" mass="54733">MSSTPRRRVRRLVAVVAFAAAASLALSGCLSTLLPASHPTAPPTAAPDTGGVDDALLPFYGQTLTWEACATDGFDCTTVRTPLDWADPGRGELELSVIRHRATGGAPIGSLLTNPGGPGASGISIVRDSLQFMVGERAVQSYDVIGFDPRGVGESTAVRCFDTAGMDAYLYDVPVNPRGSEAWTQELLDAHRGFAEACEANSNGILPYITTENAARDLDLLRGVLGDTKLNYLGYSYGTFLGATYAKLYPDRVGRLVLDGAIDPTTSLLEVSTIQTIGFESALRAYMADCLTTSECPFRGTVDDALADVSTLLKSVDARPLRGSDGRMLGADTLLTAIVFAMYSPGNWTNLSAALSSALEGDPDIAFVLADAYNSRQDGVYLDNQTEAFRAYNCMDYPRGIDPAAEAAAAALIEREAPTFAPYWDGPDPCEVWPHPATGVRGPIVAAGAAPILVVGTTNDPATPYQWAVALAQQLESGILITRVGEGHTGFNKGNACVDAAVNAYLIDGTVPDGDVRCE</sequence>
<evidence type="ECO:0000256" key="2">
    <source>
        <dbReference type="ARBA" id="ARBA00022729"/>
    </source>
</evidence>
<dbReference type="RefSeq" id="WP_167034982.1">
    <property type="nucleotide sequence ID" value="NZ_BAAANA010000002.1"/>
</dbReference>
<comment type="caution">
    <text evidence="6">The sequence shown here is derived from an EMBL/GenBank/DDBJ whole genome shotgun (WGS) entry which is preliminary data.</text>
</comment>
<dbReference type="AlphaFoldDB" id="A0A7Y2M3K8"/>
<feature type="domain" description="Peptidase S33 tripeptidyl aminopeptidase-like C-terminal" evidence="5">
    <location>
        <begin position="426"/>
        <end position="518"/>
    </location>
</feature>
<evidence type="ECO:0000256" key="4">
    <source>
        <dbReference type="SAM" id="SignalP"/>
    </source>
</evidence>
<feature type="chain" id="PRO_5038832281" evidence="4">
    <location>
        <begin position="28"/>
        <end position="519"/>
    </location>
</feature>
<reference evidence="6 7" key="1">
    <citation type="submission" date="2020-05" db="EMBL/GenBank/DDBJ databases">
        <title>MicrobeNet Type strains.</title>
        <authorList>
            <person name="Nicholson A.C."/>
        </authorList>
    </citation>
    <scope>NUCLEOTIDE SEQUENCE [LARGE SCALE GENOMIC DNA]</scope>
    <source>
        <strain evidence="6 7">JCM 14282</strain>
    </source>
</reference>
<keyword evidence="2 4" id="KW-0732">Signal</keyword>
<dbReference type="PANTHER" id="PTHR43248:SF29">
    <property type="entry name" value="TRIPEPTIDYL AMINOPEPTIDASE"/>
    <property type="match status" value="1"/>
</dbReference>
<keyword evidence="3 6" id="KW-0378">Hydrolase</keyword>
<name>A0A7Y2M3K8_9MICO</name>
<dbReference type="SUPFAM" id="SSF53474">
    <property type="entry name" value="alpha/beta-Hydrolases"/>
    <property type="match status" value="1"/>
</dbReference>
<accession>A0A7Y2M3K8</accession>
<organism evidence="6 7">
    <name type="scientific">Microbacterium ulmi</name>
    <dbReference type="NCBI Taxonomy" id="179095"/>
    <lineage>
        <taxon>Bacteria</taxon>
        <taxon>Bacillati</taxon>
        <taxon>Actinomycetota</taxon>
        <taxon>Actinomycetes</taxon>
        <taxon>Micrococcales</taxon>
        <taxon>Microbacteriaceae</taxon>
        <taxon>Microbacterium</taxon>
    </lineage>
</organism>
<evidence type="ECO:0000256" key="1">
    <source>
        <dbReference type="ARBA" id="ARBA00010088"/>
    </source>
</evidence>
<dbReference type="Pfam" id="PF08386">
    <property type="entry name" value="Abhydrolase_4"/>
    <property type="match status" value="1"/>
</dbReference>
<dbReference type="InterPro" id="IPR029058">
    <property type="entry name" value="AB_hydrolase_fold"/>
</dbReference>
<keyword evidence="7" id="KW-1185">Reference proteome</keyword>
<dbReference type="EMBL" id="JABEMB010000049">
    <property type="protein sequence ID" value="NNH05419.1"/>
    <property type="molecule type" value="Genomic_DNA"/>
</dbReference>
<dbReference type="PROSITE" id="PS51257">
    <property type="entry name" value="PROKAR_LIPOPROTEIN"/>
    <property type="match status" value="1"/>
</dbReference>
<dbReference type="GO" id="GO:0016787">
    <property type="term" value="F:hydrolase activity"/>
    <property type="evidence" value="ECO:0007669"/>
    <property type="project" value="UniProtKB-KW"/>
</dbReference>
<evidence type="ECO:0000259" key="5">
    <source>
        <dbReference type="Pfam" id="PF08386"/>
    </source>
</evidence>
<dbReference type="Proteomes" id="UP000543598">
    <property type="component" value="Unassembled WGS sequence"/>
</dbReference>
<comment type="similarity">
    <text evidence="1">Belongs to the peptidase S33 family.</text>
</comment>
<evidence type="ECO:0000313" key="7">
    <source>
        <dbReference type="Proteomes" id="UP000543598"/>
    </source>
</evidence>
<evidence type="ECO:0000313" key="6">
    <source>
        <dbReference type="EMBL" id="NNH05419.1"/>
    </source>
</evidence>
<proteinExistence type="inferred from homology"/>
<dbReference type="PANTHER" id="PTHR43248">
    <property type="entry name" value="2-SUCCINYL-6-HYDROXY-2,4-CYCLOHEXADIENE-1-CARBOXYLATE SYNTHASE"/>
    <property type="match status" value="1"/>
</dbReference>